<dbReference type="EMBL" id="CAFAAI010000193">
    <property type="protein sequence ID" value="CAB4803001.1"/>
    <property type="molecule type" value="Genomic_DNA"/>
</dbReference>
<gene>
    <name evidence="1" type="ORF">UFOPK2992_01119</name>
</gene>
<organism evidence="1">
    <name type="scientific">freshwater metagenome</name>
    <dbReference type="NCBI Taxonomy" id="449393"/>
    <lineage>
        <taxon>unclassified sequences</taxon>
        <taxon>metagenomes</taxon>
        <taxon>ecological metagenomes</taxon>
    </lineage>
</organism>
<dbReference type="AlphaFoldDB" id="A0A6J6XZZ5"/>
<accession>A0A6J6XZZ5</accession>
<name>A0A6J6XZZ5_9ZZZZ</name>
<protein>
    <submittedName>
        <fullName evidence="1">Unannotated protein</fullName>
    </submittedName>
</protein>
<reference evidence="1" key="1">
    <citation type="submission" date="2020-05" db="EMBL/GenBank/DDBJ databases">
        <authorList>
            <person name="Chiriac C."/>
            <person name="Salcher M."/>
            <person name="Ghai R."/>
            <person name="Kavagutti S V."/>
        </authorList>
    </citation>
    <scope>NUCLEOTIDE SEQUENCE</scope>
</reference>
<evidence type="ECO:0000313" key="1">
    <source>
        <dbReference type="EMBL" id="CAB4803001.1"/>
    </source>
</evidence>
<sequence>MILQTLENVTTTHVADRTGWTAKPEGMCRGEICVPAPGALRDNGTVDINVMANRLGMPLVHDDNTGVWALGPATATGRALSTAAAADPEFIDRNGHPFRLSSLRGRKVLLVAWSSY</sequence>
<proteinExistence type="predicted"/>